<dbReference type="Gene3D" id="3.60.10.10">
    <property type="entry name" value="Endonuclease/exonuclease/phosphatase"/>
    <property type="match status" value="1"/>
</dbReference>
<organism evidence="2 3">
    <name type="scientific">Periplaneta americana</name>
    <name type="common">American cockroach</name>
    <name type="synonym">Blatta americana</name>
    <dbReference type="NCBI Taxonomy" id="6978"/>
    <lineage>
        <taxon>Eukaryota</taxon>
        <taxon>Metazoa</taxon>
        <taxon>Ecdysozoa</taxon>
        <taxon>Arthropoda</taxon>
        <taxon>Hexapoda</taxon>
        <taxon>Insecta</taxon>
        <taxon>Pterygota</taxon>
        <taxon>Neoptera</taxon>
        <taxon>Polyneoptera</taxon>
        <taxon>Dictyoptera</taxon>
        <taxon>Blattodea</taxon>
        <taxon>Blattoidea</taxon>
        <taxon>Blattidae</taxon>
        <taxon>Blattinae</taxon>
        <taxon>Periplaneta</taxon>
    </lineage>
</organism>
<accession>A0ABQ8S9D2</accession>
<gene>
    <name evidence="2" type="ORF">ANN_19265</name>
</gene>
<comment type="caution">
    <text evidence="2">The sequence shown here is derived from an EMBL/GenBank/DDBJ whole genome shotgun (WGS) entry which is preliminary data.</text>
</comment>
<dbReference type="InterPro" id="IPR000477">
    <property type="entry name" value="RT_dom"/>
</dbReference>
<dbReference type="PANTHER" id="PTHR31635">
    <property type="entry name" value="REVERSE TRANSCRIPTASE DOMAIN-CONTAINING PROTEIN-RELATED"/>
    <property type="match status" value="1"/>
</dbReference>
<dbReference type="EMBL" id="JAJSOF020000031">
    <property type="protein sequence ID" value="KAJ4430674.1"/>
    <property type="molecule type" value="Genomic_DNA"/>
</dbReference>
<name>A0ABQ8S9D2_PERAM</name>
<dbReference type="SUPFAM" id="SSF56219">
    <property type="entry name" value="DNase I-like"/>
    <property type="match status" value="1"/>
</dbReference>
<evidence type="ECO:0000259" key="1">
    <source>
        <dbReference type="Pfam" id="PF00078"/>
    </source>
</evidence>
<dbReference type="Proteomes" id="UP001148838">
    <property type="component" value="Unassembled WGS sequence"/>
</dbReference>
<sequence length="545" mass="62883">MLLLQEVNTENFDFVGPQYDYVVNTGDENRGTAVIYRCGLAVDAIEKHPSGRVISMKVNNIQVLNVYLPSGTNHRQERESFLSKELPFFLRHRYDCLLIGGDWKCVLHAKVQTGQYNPPPVLANMTQDLQLVDTWELLHGNRVEYTFRRQNGASGLDRFYITRTHSKYVYRIQGFPTPFSDHDCVLLSLQTDIPLPLYGKSSWKLNNTLQYIPEINEQFSQHFEKLTIRANNSKFNILQKWLNNIKPGIKPYFQQAGIILAAENRETLNFYYQLINELYDAQQTGEVETFFKSLYSASPTSVTDTDTLLKHVNRHLNLQQQRNLQLPITEEEILMAIETAPKNTAPGPDGLTYQLYKIHWTLIKGTLVQLFNYIFDSGIVVEGFSDGIVILLPKVTHPRTVSEYRPITLLNTDYKLFMKILANRLKPTFRDIFEIGQTCSVPYKSIIHNLVTIRDTILHYEEFPDEKAALLSIDFNKVFDRMNHLYLQRVMKHFCIPDKIVNVVKSLYDSANSKIQVNGFFTKRISIESSIRQGCLCQCACLLLV</sequence>
<protein>
    <recommendedName>
        <fullName evidence="1">Reverse transcriptase domain-containing protein</fullName>
    </recommendedName>
</protein>
<dbReference type="Pfam" id="PF00078">
    <property type="entry name" value="RVT_1"/>
    <property type="match status" value="1"/>
</dbReference>
<keyword evidence="3" id="KW-1185">Reference proteome</keyword>
<proteinExistence type="predicted"/>
<dbReference type="PANTHER" id="PTHR31635:SF196">
    <property type="entry name" value="REVERSE TRANSCRIPTASE DOMAIN-CONTAINING PROTEIN-RELATED"/>
    <property type="match status" value="1"/>
</dbReference>
<dbReference type="SUPFAM" id="SSF56672">
    <property type="entry name" value="DNA/RNA polymerases"/>
    <property type="match status" value="1"/>
</dbReference>
<evidence type="ECO:0000313" key="2">
    <source>
        <dbReference type="EMBL" id="KAJ4430674.1"/>
    </source>
</evidence>
<evidence type="ECO:0000313" key="3">
    <source>
        <dbReference type="Proteomes" id="UP001148838"/>
    </source>
</evidence>
<feature type="domain" description="Reverse transcriptase" evidence="1">
    <location>
        <begin position="401"/>
        <end position="535"/>
    </location>
</feature>
<reference evidence="2 3" key="1">
    <citation type="journal article" date="2022" name="Allergy">
        <title>Genome assembly and annotation of Periplaneta americana reveal a comprehensive cockroach allergen profile.</title>
        <authorList>
            <person name="Wang L."/>
            <person name="Xiong Q."/>
            <person name="Saelim N."/>
            <person name="Wang L."/>
            <person name="Nong W."/>
            <person name="Wan A.T."/>
            <person name="Shi M."/>
            <person name="Liu X."/>
            <person name="Cao Q."/>
            <person name="Hui J.H.L."/>
            <person name="Sookrung N."/>
            <person name="Leung T.F."/>
            <person name="Tungtrongchitr A."/>
            <person name="Tsui S.K.W."/>
        </authorList>
    </citation>
    <scope>NUCLEOTIDE SEQUENCE [LARGE SCALE GENOMIC DNA]</scope>
    <source>
        <strain evidence="2">PWHHKU_190912</strain>
    </source>
</reference>
<dbReference type="InterPro" id="IPR036691">
    <property type="entry name" value="Endo/exonu/phosph_ase_sf"/>
</dbReference>
<dbReference type="InterPro" id="IPR043502">
    <property type="entry name" value="DNA/RNA_pol_sf"/>
</dbReference>